<sequence length="109" mass="12826">MEDKCSQCAVCCSLFLINLSEEEYRSGEYRTQFEEFGSIDSFRQATVRGANVLKQKEDGSCFYLEGNKCSIHKIRPQVCREFFCTSKLEKFKKMIEQIEKKRVDLKKEK</sequence>
<protein>
    <recommendedName>
        <fullName evidence="3">YkgJ family cysteine cluster protein</fullName>
    </recommendedName>
</protein>
<proteinExistence type="predicted"/>
<accession>A0A2M6YQQ7</accession>
<evidence type="ECO:0008006" key="3">
    <source>
        <dbReference type="Google" id="ProtNLM"/>
    </source>
</evidence>
<comment type="caution">
    <text evidence="1">The sequence shown here is derived from an EMBL/GenBank/DDBJ whole genome shotgun (WGS) entry which is preliminary data.</text>
</comment>
<reference evidence="2" key="1">
    <citation type="submission" date="2017-09" db="EMBL/GenBank/DDBJ databases">
        <title>Depth-based differentiation of microbial function through sediment-hosted aquifers and enrichment of novel symbionts in the deep terrestrial subsurface.</title>
        <authorList>
            <person name="Probst A.J."/>
            <person name="Ladd B."/>
            <person name="Jarett J.K."/>
            <person name="Geller-Mcgrath D.E."/>
            <person name="Sieber C.M.K."/>
            <person name="Emerson J.B."/>
            <person name="Anantharaman K."/>
            <person name="Thomas B.C."/>
            <person name="Malmstrom R."/>
            <person name="Stieglmeier M."/>
            <person name="Klingl A."/>
            <person name="Woyke T."/>
            <person name="Ryan C.M."/>
            <person name="Banfield J.F."/>
        </authorList>
    </citation>
    <scope>NUCLEOTIDE SEQUENCE [LARGE SCALE GENOMIC DNA]</scope>
</reference>
<gene>
    <name evidence="1" type="ORF">COT03_02810</name>
</gene>
<dbReference type="EMBL" id="PEWZ01000135">
    <property type="protein sequence ID" value="PIU33639.1"/>
    <property type="molecule type" value="Genomic_DNA"/>
</dbReference>
<evidence type="ECO:0000313" key="1">
    <source>
        <dbReference type="EMBL" id="PIU33639.1"/>
    </source>
</evidence>
<evidence type="ECO:0000313" key="2">
    <source>
        <dbReference type="Proteomes" id="UP000229502"/>
    </source>
</evidence>
<dbReference type="Pfam" id="PF03692">
    <property type="entry name" value="CxxCxxCC"/>
    <property type="match status" value="1"/>
</dbReference>
<dbReference type="Proteomes" id="UP000229502">
    <property type="component" value="Unassembled WGS sequence"/>
</dbReference>
<name>A0A2M6YQQ7_9BACT</name>
<organism evidence="1 2">
    <name type="scientific">Candidatus Shapirobacteria bacterium CG07_land_8_20_14_0_80_39_18</name>
    <dbReference type="NCBI Taxonomy" id="1974882"/>
    <lineage>
        <taxon>Bacteria</taxon>
        <taxon>Candidatus Shapironibacteriota</taxon>
    </lineage>
</organism>
<dbReference type="InterPro" id="IPR005358">
    <property type="entry name" value="Puta_zinc/iron-chelating_dom"/>
</dbReference>
<dbReference type="AlphaFoldDB" id="A0A2M6YQQ7"/>